<name>A0A151CIV1_9BACT</name>
<feature type="region of interest" description="Disordered" evidence="1">
    <location>
        <begin position="82"/>
        <end position="102"/>
    </location>
</feature>
<evidence type="ECO:0008006" key="5">
    <source>
        <dbReference type="Google" id="ProtNLM"/>
    </source>
</evidence>
<organism evidence="3 4">
    <name type="scientific">Sulfurovum riftiae</name>
    <dbReference type="NCBI Taxonomy" id="1630136"/>
    <lineage>
        <taxon>Bacteria</taxon>
        <taxon>Pseudomonadati</taxon>
        <taxon>Campylobacterota</taxon>
        <taxon>Epsilonproteobacteria</taxon>
        <taxon>Campylobacterales</taxon>
        <taxon>Sulfurovaceae</taxon>
        <taxon>Sulfurovum</taxon>
    </lineage>
</organism>
<keyword evidence="2" id="KW-0812">Transmembrane</keyword>
<keyword evidence="2" id="KW-0472">Membrane</keyword>
<dbReference type="AlphaFoldDB" id="A0A151CIV1"/>
<evidence type="ECO:0000256" key="2">
    <source>
        <dbReference type="SAM" id="Phobius"/>
    </source>
</evidence>
<evidence type="ECO:0000313" key="4">
    <source>
        <dbReference type="Proteomes" id="UP000075359"/>
    </source>
</evidence>
<reference evidence="3 4" key="1">
    <citation type="submission" date="2015-11" db="EMBL/GenBank/DDBJ databases">
        <title>Draft genome of Sulfurovum riftiae 1812E, a member of the Epsilonproteobacteria isolated from the tube of the deep-sea hydrothermal vent tubewom Riftia pachyptila.</title>
        <authorList>
            <person name="Vetriani C."/>
            <person name="Giovannelli D."/>
        </authorList>
    </citation>
    <scope>NUCLEOTIDE SEQUENCE [LARGE SCALE GENOMIC DNA]</scope>
    <source>
        <strain evidence="3 4">1812E</strain>
    </source>
</reference>
<dbReference type="RefSeq" id="WP_067328326.1">
    <property type="nucleotide sequence ID" value="NZ_LNKT01000001.1"/>
</dbReference>
<dbReference type="EMBL" id="LNKT01000001">
    <property type="protein sequence ID" value="KYJ87462.1"/>
    <property type="molecule type" value="Genomic_DNA"/>
</dbReference>
<evidence type="ECO:0000256" key="1">
    <source>
        <dbReference type="SAM" id="MobiDB-lite"/>
    </source>
</evidence>
<evidence type="ECO:0000313" key="3">
    <source>
        <dbReference type="EMBL" id="KYJ87462.1"/>
    </source>
</evidence>
<dbReference type="OrthoDB" id="5372753at2"/>
<dbReference type="Proteomes" id="UP000075359">
    <property type="component" value="Unassembled WGS sequence"/>
</dbReference>
<dbReference type="InterPro" id="IPR011990">
    <property type="entry name" value="TPR-like_helical_dom_sf"/>
</dbReference>
<feature type="transmembrane region" description="Helical" evidence="2">
    <location>
        <begin position="21"/>
        <end position="41"/>
    </location>
</feature>
<keyword evidence="4" id="KW-1185">Reference proteome</keyword>
<dbReference type="Pfam" id="PF12895">
    <property type="entry name" value="ANAPC3"/>
    <property type="match status" value="1"/>
</dbReference>
<dbReference type="SUPFAM" id="SSF48452">
    <property type="entry name" value="TPR-like"/>
    <property type="match status" value="1"/>
</dbReference>
<comment type="caution">
    <text evidence="3">The sequence shown here is derived from an EMBL/GenBank/DDBJ whole genome shotgun (WGS) entry which is preliminary data.</text>
</comment>
<proteinExistence type="predicted"/>
<protein>
    <recommendedName>
        <fullName evidence="5">Transformation system protein</fullName>
    </recommendedName>
</protein>
<sequence length="247" mass="28328">MYDIKPLEEEWGKYQKKKRKPYMIIGVLILLAGAGAGALYYTKGIDFLLMERNSTEPKIEKKELAFVENKSLDKLEIEKPEQIAEASETSETSDEIVENLPLSSDRPIRKKPRVKMNIVTTEMPTVKKKVAEKEKPHKRVHLTITETSASSAYKEVAERFRETQDTDDSLFLARTYYNIGQYKKAEYWALQTNNIDSTIEESILIFAKAKAKRGHKNEAIRILSKYIKGSNSPEAKLLLKKIKKGKL</sequence>
<dbReference type="STRING" id="1630136.AS592_10130"/>
<keyword evidence="2" id="KW-1133">Transmembrane helix</keyword>
<accession>A0A151CIV1</accession>
<gene>
    <name evidence="3" type="ORF">AS592_10130</name>
</gene>
<dbReference type="Gene3D" id="1.25.40.10">
    <property type="entry name" value="Tetratricopeptide repeat domain"/>
    <property type="match status" value="1"/>
</dbReference>